<reference evidence="17" key="1">
    <citation type="submission" date="2012-09" db="EMBL/GenBank/DDBJ databases">
        <authorList>
            <person name="Weinstock G."/>
            <person name="Sodergren E."/>
            <person name="Clifton S."/>
            <person name="Fulton L."/>
            <person name="Fulton B."/>
            <person name="Courtney L."/>
            <person name="Fronick C."/>
            <person name="Harrison M."/>
            <person name="Strong C."/>
            <person name="Farmer C."/>
            <person name="Delehaunty K."/>
            <person name="Markovic C."/>
            <person name="Hall O."/>
            <person name="Minx P."/>
            <person name="Tomlinson C."/>
            <person name="Mitreva M."/>
            <person name="Nelson J."/>
            <person name="Hou S."/>
            <person name="Wollam A."/>
            <person name="Pepin K.H."/>
            <person name="Johnson M."/>
            <person name="Bhonagiri V."/>
            <person name="Nash W.E."/>
            <person name="Suruliraj S."/>
            <person name="Warren W."/>
            <person name="Chinwalla A."/>
            <person name="Mardis E.R."/>
            <person name="Wilson R.K."/>
        </authorList>
    </citation>
    <scope>NUCLEOTIDE SEQUENCE [LARGE SCALE GENOMIC DNA]</scope>
    <source>
        <strain evidence="17">OS1</strain>
    </source>
</reference>
<dbReference type="UniPathway" id="UPA00034">
    <property type="reaction ID" value="UER00017"/>
</dbReference>
<accession>A0A0T5XCX0</accession>
<comment type="similarity">
    <text evidence="3 12 13">Belongs to the DapA family.</text>
</comment>
<evidence type="ECO:0000256" key="14">
    <source>
        <dbReference type="PIRSR" id="PIRSR001365-1"/>
    </source>
</evidence>
<evidence type="ECO:0000256" key="4">
    <source>
        <dbReference type="ARBA" id="ARBA00012086"/>
    </source>
</evidence>
<evidence type="ECO:0000256" key="7">
    <source>
        <dbReference type="ARBA" id="ARBA00022915"/>
    </source>
</evidence>
<feature type="binding site" evidence="12 15">
    <location>
        <position position="76"/>
    </location>
    <ligand>
        <name>pyruvate</name>
        <dbReference type="ChEBI" id="CHEBI:15361"/>
    </ligand>
</feature>
<dbReference type="CDD" id="cd00950">
    <property type="entry name" value="DHDPS"/>
    <property type="match status" value="1"/>
</dbReference>
<keyword evidence="17" id="KW-1185">Reference proteome</keyword>
<evidence type="ECO:0000256" key="15">
    <source>
        <dbReference type="PIRSR" id="PIRSR001365-2"/>
    </source>
</evidence>
<comment type="subcellular location">
    <subcellularLocation>
        <location evidence="12">Cytoplasm</location>
    </subcellularLocation>
</comment>
<dbReference type="eggNOG" id="COG0329">
    <property type="taxonomic scope" value="Bacteria"/>
</dbReference>
<feature type="binding site" evidence="12 15">
    <location>
        <position position="238"/>
    </location>
    <ligand>
        <name>pyruvate</name>
        <dbReference type="ChEBI" id="CHEBI:15361"/>
    </ligand>
</feature>
<evidence type="ECO:0000313" key="16">
    <source>
        <dbReference type="EMBL" id="KRT36214.1"/>
    </source>
</evidence>
<evidence type="ECO:0000256" key="13">
    <source>
        <dbReference type="PIRNR" id="PIRNR001365"/>
    </source>
</evidence>
<name>A0A0T5XCX0_9BACT</name>
<comment type="caution">
    <text evidence="12">Was originally thought to be a dihydrodipicolinate synthase (DHDPS), catalyzing the condensation of (S)-aspartate-beta-semialdehyde [(S)-ASA] and pyruvate to dihydrodipicolinate (DHDP). However, it was shown in E.coli that the product of the enzymatic reaction is not dihydrodipicolinate but in fact (4S)-4-hydroxy-2,3,4,5-tetrahydro-(2S)-dipicolinic acid (HTPA), and that the consecutive dehydration reaction leading to DHDP is not spontaneous but catalyzed by DapB.</text>
</comment>
<dbReference type="SUPFAM" id="SSF51569">
    <property type="entry name" value="Aldolase"/>
    <property type="match status" value="1"/>
</dbReference>
<keyword evidence="5 12" id="KW-0963">Cytoplasm</keyword>
<comment type="caution">
    <text evidence="16">The sequence shown here is derived from an EMBL/GenBank/DDBJ whole genome shotgun (WGS) entry which is preliminary data.</text>
</comment>
<proteinExistence type="inferred from homology"/>
<dbReference type="NCBIfam" id="TIGR00674">
    <property type="entry name" value="dapA"/>
    <property type="match status" value="1"/>
</dbReference>
<dbReference type="InterPro" id="IPR013785">
    <property type="entry name" value="Aldolase_TIM"/>
</dbReference>
<evidence type="ECO:0000256" key="1">
    <source>
        <dbReference type="ARBA" id="ARBA00003294"/>
    </source>
</evidence>
<dbReference type="SMART" id="SM01130">
    <property type="entry name" value="DHDPS"/>
    <property type="match status" value="1"/>
</dbReference>
<dbReference type="InterPro" id="IPR002220">
    <property type="entry name" value="DapA-like"/>
</dbReference>
<comment type="pathway">
    <text evidence="2 12">Amino-acid biosynthesis; L-lysine biosynthesis via DAP pathway; (S)-tetrahydrodipicolinate from L-aspartate: step 3/4.</text>
</comment>
<dbReference type="Gene3D" id="3.20.20.70">
    <property type="entry name" value="Aldolase class I"/>
    <property type="match status" value="1"/>
</dbReference>
<dbReference type="InterPro" id="IPR020625">
    <property type="entry name" value="Schiff_base-form_aldolases_AS"/>
</dbReference>
<dbReference type="STRING" id="592015.HMPREF1705_03481"/>
<dbReference type="GO" id="GO:0009089">
    <property type="term" value="P:lysine biosynthetic process via diaminopimelate"/>
    <property type="evidence" value="ECO:0007669"/>
    <property type="project" value="UniProtKB-UniRule"/>
</dbReference>
<dbReference type="GO" id="GO:0005829">
    <property type="term" value="C:cytosol"/>
    <property type="evidence" value="ECO:0007669"/>
    <property type="project" value="TreeGrafter"/>
</dbReference>
<comment type="function">
    <text evidence="1 12">Catalyzes the condensation of (S)-aspartate-beta-semialdehyde [(S)-ASA] and pyruvate to 4-hydroxy-tetrahydrodipicolinate (HTPA).</text>
</comment>
<keyword evidence="8 12" id="KW-0457">Lysine biosynthesis</keyword>
<keyword evidence="10 12" id="KW-0704">Schiff base</keyword>
<dbReference type="PROSITE" id="PS00666">
    <property type="entry name" value="DHDPS_2"/>
    <property type="match status" value="1"/>
</dbReference>
<dbReference type="AlphaFoldDB" id="A0A0T5XCX0"/>
<comment type="subunit">
    <text evidence="12">Homotetramer; dimer of dimers.</text>
</comment>
<evidence type="ECO:0000256" key="6">
    <source>
        <dbReference type="ARBA" id="ARBA00022605"/>
    </source>
</evidence>
<dbReference type="Proteomes" id="UP000005273">
    <property type="component" value="Unassembled WGS sequence"/>
</dbReference>
<evidence type="ECO:0000256" key="5">
    <source>
        <dbReference type="ARBA" id="ARBA00022490"/>
    </source>
</evidence>
<dbReference type="PANTHER" id="PTHR12128:SF66">
    <property type="entry name" value="4-HYDROXY-2-OXOGLUTARATE ALDOLASE, MITOCHONDRIAL"/>
    <property type="match status" value="1"/>
</dbReference>
<gene>
    <name evidence="12" type="primary">dapA</name>
    <name evidence="16" type="ORF">HMPREF1705_03481</name>
</gene>
<evidence type="ECO:0000256" key="9">
    <source>
        <dbReference type="ARBA" id="ARBA00023239"/>
    </source>
</evidence>
<dbReference type="GO" id="GO:0008840">
    <property type="term" value="F:4-hydroxy-tetrahydrodipicolinate synthase activity"/>
    <property type="evidence" value="ECO:0007669"/>
    <property type="project" value="UniProtKB-UniRule"/>
</dbReference>
<organism evidence="16 17">
    <name type="scientific">Acetomicrobium hydrogeniformans ATCC BAA-1850</name>
    <dbReference type="NCBI Taxonomy" id="592015"/>
    <lineage>
        <taxon>Bacteria</taxon>
        <taxon>Thermotogati</taxon>
        <taxon>Synergistota</taxon>
        <taxon>Synergistia</taxon>
        <taxon>Synergistales</taxon>
        <taxon>Acetomicrobiaceae</taxon>
        <taxon>Acetomicrobium</taxon>
    </lineage>
</organism>
<keyword evidence="9 12" id="KW-0456">Lyase</keyword>
<dbReference type="PIRSF" id="PIRSF001365">
    <property type="entry name" value="DHDPS"/>
    <property type="match status" value="1"/>
</dbReference>
<evidence type="ECO:0000256" key="11">
    <source>
        <dbReference type="ARBA" id="ARBA00047836"/>
    </source>
</evidence>
<evidence type="ECO:0000256" key="10">
    <source>
        <dbReference type="ARBA" id="ARBA00023270"/>
    </source>
</evidence>
<evidence type="ECO:0000313" key="17">
    <source>
        <dbReference type="Proteomes" id="UP000005273"/>
    </source>
</evidence>
<dbReference type="EC" id="4.3.3.7" evidence="4 12"/>
<dbReference type="InterPro" id="IPR005263">
    <property type="entry name" value="DapA"/>
</dbReference>
<dbReference type="EMBL" id="ACJX03000001">
    <property type="protein sequence ID" value="KRT36214.1"/>
    <property type="molecule type" value="Genomic_DNA"/>
</dbReference>
<evidence type="ECO:0000256" key="3">
    <source>
        <dbReference type="ARBA" id="ARBA00007592"/>
    </source>
</evidence>
<dbReference type="GO" id="GO:0019877">
    <property type="term" value="P:diaminopimelate biosynthetic process"/>
    <property type="evidence" value="ECO:0007669"/>
    <property type="project" value="UniProtKB-UniRule"/>
</dbReference>
<protein>
    <recommendedName>
        <fullName evidence="4 12">4-hydroxy-tetrahydrodipicolinate synthase</fullName>
        <shortName evidence="12">HTPA synthase</shortName>
        <ecNumber evidence="4 12">4.3.3.7</ecNumber>
    </recommendedName>
</protein>
<evidence type="ECO:0000256" key="8">
    <source>
        <dbReference type="ARBA" id="ARBA00023154"/>
    </source>
</evidence>
<feature type="site" description="Part of a proton relay during catalysis" evidence="12">
    <location>
        <position position="75"/>
    </location>
</feature>
<dbReference type="PANTHER" id="PTHR12128">
    <property type="entry name" value="DIHYDRODIPICOLINATE SYNTHASE"/>
    <property type="match status" value="1"/>
</dbReference>
<sequence>MGMFKMGGTAGIKARPSFLGRAFLYPNIGGIDMFRGTGTALITPFNEGKVDFESLEKLLDFQVKNGVDFLVVLGTTGEAATISNSEKNEIIRFCINKVGGKVPIVVGTGSNCTQTTTETSLAALSLGADAVLIVTPYYNKPPQEGLFRHYESIATALKGGRIIIYNVPGRAGVNIMPETVLKLAEISNIVGIKEASGNMAQIDALIRAVKAKREDFAVLSGNDDQAFHIVNSGGDGVISVLSNIAPKETSDMVRHALDGNMEDARKLHLRLFPLMKGLFCETNPIPVKYAASKVGLCKNELRLPLVPASQKAMAEVDKAMAEGGILQCVMA</sequence>
<comment type="catalytic activity">
    <reaction evidence="11 12">
        <text>L-aspartate 4-semialdehyde + pyruvate = (2S,4S)-4-hydroxy-2,3,4,5-tetrahydrodipicolinate + H2O + H(+)</text>
        <dbReference type="Rhea" id="RHEA:34171"/>
        <dbReference type="ChEBI" id="CHEBI:15361"/>
        <dbReference type="ChEBI" id="CHEBI:15377"/>
        <dbReference type="ChEBI" id="CHEBI:15378"/>
        <dbReference type="ChEBI" id="CHEBI:67139"/>
        <dbReference type="ChEBI" id="CHEBI:537519"/>
        <dbReference type="EC" id="4.3.3.7"/>
    </reaction>
</comment>
<feature type="active site" description="Proton donor/acceptor" evidence="12 14">
    <location>
        <position position="165"/>
    </location>
</feature>
<keyword evidence="6 12" id="KW-0028">Amino-acid biosynthesis</keyword>
<feature type="active site" description="Schiff-base intermediate with substrate" evidence="12 14">
    <location>
        <position position="193"/>
    </location>
</feature>
<feature type="site" description="Part of a proton relay during catalysis" evidence="12">
    <location>
        <position position="138"/>
    </location>
</feature>
<evidence type="ECO:0000256" key="12">
    <source>
        <dbReference type="HAMAP-Rule" id="MF_00418"/>
    </source>
</evidence>
<keyword evidence="7 12" id="KW-0220">Diaminopimelate biosynthesis</keyword>
<dbReference type="PRINTS" id="PR00146">
    <property type="entry name" value="DHPICSNTHASE"/>
</dbReference>
<dbReference type="Pfam" id="PF00701">
    <property type="entry name" value="DHDPS"/>
    <property type="match status" value="1"/>
</dbReference>
<dbReference type="HAMAP" id="MF_00418">
    <property type="entry name" value="DapA"/>
    <property type="match status" value="1"/>
</dbReference>
<evidence type="ECO:0000256" key="2">
    <source>
        <dbReference type="ARBA" id="ARBA00005120"/>
    </source>
</evidence>